<reference evidence="1" key="1">
    <citation type="submission" date="2021-05" db="EMBL/GenBank/DDBJ databases">
        <authorList>
            <person name="Alioto T."/>
            <person name="Alioto T."/>
            <person name="Gomez Garrido J."/>
        </authorList>
    </citation>
    <scope>NUCLEOTIDE SEQUENCE</scope>
</reference>
<dbReference type="EMBL" id="HBUF01429172">
    <property type="protein sequence ID" value="CAG6741738.1"/>
    <property type="molecule type" value="Transcribed_RNA"/>
</dbReference>
<name>A0A8D8Z670_9HEMI</name>
<evidence type="ECO:0000313" key="1">
    <source>
        <dbReference type="EMBL" id="CAG6741738.1"/>
    </source>
</evidence>
<protein>
    <submittedName>
        <fullName evidence="1">Uncharacterized protein</fullName>
    </submittedName>
</protein>
<proteinExistence type="predicted"/>
<sequence length="99" mass="11751">MICFVVSVLIWYTFKEQEERVKEDVMKKEVDEPMKKEEEYVTQVMTSRSVPIDIPRQIGWQHWRNEGYVFDDDVNDDDDDDVHCTSILIGFSQASSEDR</sequence>
<organism evidence="1">
    <name type="scientific">Cacopsylla melanoneura</name>
    <dbReference type="NCBI Taxonomy" id="428564"/>
    <lineage>
        <taxon>Eukaryota</taxon>
        <taxon>Metazoa</taxon>
        <taxon>Ecdysozoa</taxon>
        <taxon>Arthropoda</taxon>
        <taxon>Hexapoda</taxon>
        <taxon>Insecta</taxon>
        <taxon>Pterygota</taxon>
        <taxon>Neoptera</taxon>
        <taxon>Paraneoptera</taxon>
        <taxon>Hemiptera</taxon>
        <taxon>Sternorrhyncha</taxon>
        <taxon>Psylloidea</taxon>
        <taxon>Psyllidae</taxon>
        <taxon>Psyllinae</taxon>
        <taxon>Cacopsylla</taxon>
    </lineage>
</organism>
<accession>A0A8D8Z670</accession>
<dbReference type="AlphaFoldDB" id="A0A8D8Z670"/>